<dbReference type="InterPro" id="IPR013098">
    <property type="entry name" value="Ig_I-set"/>
</dbReference>
<evidence type="ECO:0000256" key="3">
    <source>
        <dbReference type="ARBA" id="ARBA00022737"/>
    </source>
</evidence>
<sequence length="828" mass="92785">MKNPIKRTDEYRGRKNTHQATMPLVNLHFIVLLGFCTQMALGDCPRLCDCKWKNGKESVICLNANLFVIPLHLDSGIQVLDLTGNNLSVIKHEEFSKAGLINLQKIYIAKCRLKTIERYAFKDLINLVELDLSYNALTQVPSHTFDSIPELRDLKLNGNPIQKIQNNAFINIPQLNRLELTDCRISQVEPKGFCGVERSLEYLKLDKNRLNTVTPLAITILNNLHGIELASNPWNCSCQLRPLREWMLRQNVPFGIPPSCLTPKRLYQKTWDKLELDEYACVPEIVALKDKTQGVEGKNITMQCRIAGVPEPNVRWLLRNKVIANLSGSHAVGNKKLYVVHLETNLSDLTIFSAELTDAGTYTCAAENKAGKAEASVTLAMSKKPVEKSSGNFMLASVVTGVVFAILSSVVAGMVVLFRKKHQLLWRTRDNCRDDNYEKIEMKVTPGANGDVPLLVANKKNGEYRVVPCGETDQEQEEDDEPVIVDRKAKLWNPVEEKRWASPEHLLDPEDLHIPRRTLQESRDKKIVVSTSGTYNPYLPSTSTSNAPNLNLLPLDTKNPRKLPTISNNLPTVYATTNNGELSCLNEDKSYPDVIGNSSTVGKANSEGGSVTDITQLFCTLPRKKALVNSARYKSTDSQSPLLAESRYNSSGGESSCGSQENNYRKLPDIPRMSNLNYNRVNKISNSYLNLTREDNSTPLLDVSGLEKRIMFKRDHTSNNKLTPNANSYDHHAAQLEKFLEEYRQLHKELTKMKQTCDNLRVEKTAEKNLPAGSNDNGKGEGVSALSPNSNQLEGSVDFRNFENELTKYLMSKSTSKHSFASGLFNNT</sequence>
<evidence type="ECO:0000256" key="1">
    <source>
        <dbReference type="ARBA" id="ARBA00022614"/>
    </source>
</evidence>
<dbReference type="OrthoDB" id="643377at2759"/>
<dbReference type="InterPro" id="IPR007110">
    <property type="entry name" value="Ig-like_dom"/>
</dbReference>
<dbReference type="InterPro" id="IPR001611">
    <property type="entry name" value="Leu-rich_rpt"/>
</dbReference>
<evidence type="ECO:0000259" key="9">
    <source>
        <dbReference type="PROSITE" id="PS50835"/>
    </source>
</evidence>
<keyword evidence="3" id="KW-0677">Repeat</keyword>
<keyword evidence="8" id="KW-1133">Transmembrane helix</keyword>
<dbReference type="AlphaFoldDB" id="A0A9P0BE90"/>
<protein>
    <recommendedName>
        <fullName evidence="9">Ig-like domain-containing protein</fullName>
    </recommendedName>
</protein>
<keyword evidence="6" id="KW-0175">Coiled coil</keyword>
<evidence type="ECO:0000256" key="6">
    <source>
        <dbReference type="SAM" id="Coils"/>
    </source>
</evidence>
<keyword evidence="2" id="KW-0732">Signal</keyword>
<feature type="region of interest" description="Disordered" evidence="7">
    <location>
        <begin position="630"/>
        <end position="665"/>
    </location>
</feature>
<dbReference type="PANTHER" id="PTHR24366:SF140">
    <property type="entry name" value="IP22191P"/>
    <property type="match status" value="1"/>
</dbReference>
<gene>
    <name evidence="10" type="ORF">MELIAE_LOCUS10761</name>
</gene>
<dbReference type="EMBL" id="OV121138">
    <property type="protein sequence ID" value="CAH0561155.1"/>
    <property type="molecule type" value="Genomic_DNA"/>
</dbReference>
<feature type="compositionally biased region" description="Polar residues" evidence="7">
    <location>
        <begin position="632"/>
        <end position="641"/>
    </location>
</feature>
<evidence type="ECO:0000256" key="2">
    <source>
        <dbReference type="ARBA" id="ARBA00022729"/>
    </source>
</evidence>
<dbReference type="SMART" id="SM00409">
    <property type="entry name" value="IG"/>
    <property type="match status" value="1"/>
</dbReference>
<dbReference type="SUPFAM" id="SSF52058">
    <property type="entry name" value="L domain-like"/>
    <property type="match status" value="1"/>
</dbReference>
<keyword evidence="1" id="KW-0433">Leucine-rich repeat</keyword>
<dbReference type="PROSITE" id="PS50835">
    <property type="entry name" value="IG_LIKE"/>
    <property type="match status" value="1"/>
</dbReference>
<keyword evidence="11" id="KW-1185">Reference proteome</keyword>
<dbReference type="Gene3D" id="3.80.10.10">
    <property type="entry name" value="Ribonuclease Inhibitor"/>
    <property type="match status" value="2"/>
</dbReference>
<dbReference type="Pfam" id="PF07679">
    <property type="entry name" value="I-set"/>
    <property type="match status" value="1"/>
</dbReference>
<evidence type="ECO:0000256" key="8">
    <source>
        <dbReference type="SAM" id="Phobius"/>
    </source>
</evidence>
<dbReference type="FunFam" id="3.80.10.10:FF:000082">
    <property type="entry name" value="Leucine-rich repeat-containing 24"/>
    <property type="match status" value="1"/>
</dbReference>
<dbReference type="InterPro" id="IPR003591">
    <property type="entry name" value="Leu-rich_rpt_typical-subtyp"/>
</dbReference>
<dbReference type="InterPro" id="IPR013783">
    <property type="entry name" value="Ig-like_fold"/>
</dbReference>
<accession>A0A9P0BE90</accession>
<dbReference type="SMART" id="SM00408">
    <property type="entry name" value="IGc2"/>
    <property type="match status" value="1"/>
</dbReference>
<evidence type="ECO:0000313" key="10">
    <source>
        <dbReference type="EMBL" id="CAH0561155.1"/>
    </source>
</evidence>
<dbReference type="SMART" id="SM00369">
    <property type="entry name" value="LRR_TYP"/>
    <property type="match status" value="5"/>
</dbReference>
<dbReference type="PROSITE" id="PS51450">
    <property type="entry name" value="LRR"/>
    <property type="match status" value="1"/>
</dbReference>
<keyword evidence="8" id="KW-0812">Transmembrane</keyword>
<dbReference type="InterPro" id="IPR003598">
    <property type="entry name" value="Ig_sub2"/>
</dbReference>
<evidence type="ECO:0000256" key="5">
    <source>
        <dbReference type="ARBA" id="ARBA00023319"/>
    </source>
</evidence>
<dbReference type="Pfam" id="PF13855">
    <property type="entry name" value="LRR_8"/>
    <property type="match status" value="1"/>
</dbReference>
<feature type="compositionally biased region" description="Low complexity" evidence="7">
    <location>
        <begin position="650"/>
        <end position="659"/>
    </location>
</feature>
<proteinExistence type="predicted"/>
<keyword evidence="4" id="KW-1015">Disulfide bond</keyword>
<reference evidence="10" key="1">
    <citation type="submission" date="2021-12" db="EMBL/GenBank/DDBJ databases">
        <authorList>
            <person name="King R."/>
        </authorList>
    </citation>
    <scope>NUCLEOTIDE SEQUENCE</scope>
</reference>
<dbReference type="FunFam" id="2.60.40.10:FF:000032">
    <property type="entry name" value="palladin isoform X1"/>
    <property type="match status" value="1"/>
</dbReference>
<organism evidence="10 11">
    <name type="scientific">Brassicogethes aeneus</name>
    <name type="common">Rape pollen beetle</name>
    <name type="synonym">Meligethes aeneus</name>
    <dbReference type="NCBI Taxonomy" id="1431903"/>
    <lineage>
        <taxon>Eukaryota</taxon>
        <taxon>Metazoa</taxon>
        <taxon>Ecdysozoa</taxon>
        <taxon>Arthropoda</taxon>
        <taxon>Hexapoda</taxon>
        <taxon>Insecta</taxon>
        <taxon>Pterygota</taxon>
        <taxon>Neoptera</taxon>
        <taxon>Endopterygota</taxon>
        <taxon>Coleoptera</taxon>
        <taxon>Polyphaga</taxon>
        <taxon>Cucujiformia</taxon>
        <taxon>Nitidulidae</taxon>
        <taxon>Meligethinae</taxon>
        <taxon>Brassicogethes</taxon>
    </lineage>
</organism>
<feature type="transmembrane region" description="Helical" evidence="8">
    <location>
        <begin position="21"/>
        <end position="41"/>
    </location>
</feature>
<feature type="transmembrane region" description="Helical" evidence="8">
    <location>
        <begin position="393"/>
        <end position="418"/>
    </location>
</feature>
<feature type="domain" description="Ig-like" evidence="9">
    <location>
        <begin position="283"/>
        <end position="380"/>
    </location>
</feature>
<dbReference type="InterPro" id="IPR036179">
    <property type="entry name" value="Ig-like_dom_sf"/>
</dbReference>
<feature type="region of interest" description="Disordered" evidence="7">
    <location>
        <begin position="766"/>
        <end position="792"/>
    </location>
</feature>
<name>A0A9P0BE90_BRAAE</name>
<dbReference type="InterPro" id="IPR032675">
    <property type="entry name" value="LRR_dom_sf"/>
</dbReference>
<dbReference type="PANTHER" id="PTHR24366">
    <property type="entry name" value="IG(IMMUNOGLOBULIN) AND LRR(LEUCINE RICH REPEAT) DOMAINS"/>
    <property type="match status" value="1"/>
</dbReference>
<dbReference type="SUPFAM" id="SSF48726">
    <property type="entry name" value="Immunoglobulin"/>
    <property type="match status" value="1"/>
</dbReference>
<evidence type="ECO:0000256" key="4">
    <source>
        <dbReference type="ARBA" id="ARBA00023157"/>
    </source>
</evidence>
<dbReference type="Gene3D" id="2.60.40.10">
    <property type="entry name" value="Immunoglobulins"/>
    <property type="match status" value="1"/>
</dbReference>
<keyword evidence="5" id="KW-0393">Immunoglobulin domain</keyword>
<dbReference type="InterPro" id="IPR003599">
    <property type="entry name" value="Ig_sub"/>
</dbReference>
<evidence type="ECO:0000256" key="7">
    <source>
        <dbReference type="SAM" id="MobiDB-lite"/>
    </source>
</evidence>
<keyword evidence="8" id="KW-0472">Membrane</keyword>
<evidence type="ECO:0000313" key="11">
    <source>
        <dbReference type="Proteomes" id="UP001154078"/>
    </source>
</evidence>
<dbReference type="Proteomes" id="UP001154078">
    <property type="component" value="Chromosome 7"/>
</dbReference>
<feature type="coiled-coil region" evidence="6">
    <location>
        <begin position="729"/>
        <end position="763"/>
    </location>
</feature>